<dbReference type="SUPFAM" id="SSF46689">
    <property type="entry name" value="Homeodomain-like"/>
    <property type="match status" value="1"/>
</dbReference>
<dbReference type="Pfam" id="PF00440">
    <property type="entry name" value="TetR_N"/>
    <property type="match status" value="1"/>
</dbReference>
<sequence>MQERRTNLARSMETRAALVAAARAVFIERGYAAAGTPEVVERAGLTRGALYHHFADKQALFDAVVRDEAEQVAAEISDSSVGAGTALAALMAGSRAYFRAMEREGRTRLLLVEGPAVLGPERMRAIDLETGGRELREGVRAVLGMDADAAEVEALADLVSAMFDRAVLAGACGADRAVYETVIDTLLAMIARREGEPDPAG</sequence>
<dbReference type="Gene3D" id="1.10.357.10">
    <property type="entry name" value="Tetracycline Repressor, domain 2"/>
    <property type="match status" value="1"/>
</dbReference>
<gene>
    <name evidence="6" type="ORF">QO015_004047</name>
</gene>
<evidence type="ECO:0000256" key="3">
    <source>
        <dbReference type="ARBA" id="ARBA00023163"/>
    </source>
</evidence>
<evidence type="ECO:0000256" key="2">
    <source>
        <dbReference type="ARBA" id="ARBA00023125"/>
    </source>
</evidence>
<evidence type="ECO:0000313" key="7">
    <source>
        <dbReference type="Proteomes" id="UP001223743"/>
    </source>
</evidence>
<evidence type="ECO:0000259" key="5">
    <source>
        <dbReference type="PROSITE" id="PS50977"/>
    </source>
</evidence>
<dbReference type="PROSITE" id="PS50977">
    <property type="entry name" value="HTH_TETR_2"/>
    <property type="match status" value="1"/>
</dbReference>
<protein>
    <submittedName>
        <fullName evidence="6">AcrR family transcriptional regulator</fullName>
    </submittedName>
</protein>
<keyword evidence="2 4" id="KW-0238">DNA-binding</keyword>
<keyword evidence="1" id="KW-0805">Transcription regulation</keyword>
<reference evidence="6 7" key="1">
    <citation type="submission" date="2023-07" db="EMBL/GenBank/DDBJ databases">
        <title>Genomic Encyclopedia of Type Strains, Phase IV (KMG-IV): sequencing the most valuable type-strain genomes for metagenomic binning, comparative biology and taxonomic classification.</title>
        <authorList>
            <person name="Goeker M."/>
        </authorList>
    </citation>
    <scope>NUCLEOTIDE SEQUENCE [LARGE SCALE GENOMIC DNA]</scope>
    <source>
        <strain evidence="6 7">B1-1</strain>
    </source>
</reference>
<evidence type="ECO:0000256" key="4">
    <source>
        <dbReference type="PROSITE-ProRule" id="PRU00335"/>
    </source>
</evidence>
<dbReference type="Proteomes" id="UP001223743">
    <property type="component" value="Unassembled WGS sequence"/>
</dbReference>
<proteinExistence type="predicted"/>
<dbReference type="InterPro" id="IPR001647">
    <property type="entry name" value="HTH_TetR"/>
</dbReference>
<dbReference type="InterPro" id="IPR049484">
    <property type="entry name" value="Rv0078-like_C"/>
</dbReference>
<keyword evidence="3" id="KW-0804">Transcription</keyword>
<dbReference type="PANTHER" id="PTHR30055">
    <property type="entry name" value="HTH-TYPE TRANSCRIPTIONAL REGULATOR RUTR"/>
    <property type="match status" value="1"/>
</dbReference>
<feature type="DNA-binding region" description="H-T-H motif" evidence="4">
    <location>
        <begin position="35"/>
        <end position="54"/>
    </location>
</feature>
<dbReference type="EMBL" id="JAUSWJ010000001">
    <property type="protein sequence ID" value="MDQ0518434.1"/>
    <property type="molecule type" value="Genomic_DNA"/>
</dbReference>
<dbReference type="PRINTS" id="PR00455">
    <property type="entry name" value="HTHTETR"/>
</dbReference>
<dbReference type="Pfam" id="PF21351">
    <property type="entry name" value="TetR_C_41"/>
    <property type="match status" value="1"/>
</dbReference>
<name>A0ABU0MBU1_9HYPH</name>
<organism evidence="6 7">
    <name type="scientific">Kaistia geumhonensis</name>
    <dbReference type="NCBI Taxonomy" id="410839"/>
    <lineage>
        <taxon>Bacteria</taxon>
        <taxon>Pseudomonadati</taxon>
        <taxon>Pseudomonadota</taxon>
        <taxon>Alphaproteobacteria</taxon>
        <taxon>Hyphomicrobiales</taxon>
        <taxon>Kaistiaceae</taxon>
        <taxon>Kaistia</taxon>
    </lineage>
</organism>
<evidence type="ECO:0000313" key="6">
    <source>
        <dbReference type="EMBL" id="MDQ0518434.1"/>
    </source>
</evidence>
<keyword evidence="7" id="KW-1185">Reference proteome</keyword>
<dbReference type="InterPro" id="IPR050109">
    <property type="entry name" value="HTH-type_TetR-like_transc_reg"/>
</dbReference>
<feature type="domain" description="HTH tetR-type" evidence="5">
    <location>
        <begin position="12"/>
        <end position="72"/>
    </location>
</feature>
<evidence type="ECO:0000256" key="1">
    <source>
        <dbReference type="ARBA" id="ARBA00023015"/>
    </source>
</evidence>
<accession>A0ABU0MBU1</accession>
<dbReference type="RefSeq" id="WP_266283962.1">
    <property type="nucleotide sequence ID" value="NZ_JAPKNF010000004.1"/>
</dbReference>
<comment type="caution">
    <text evidence="6">The sequence shown here is derived from an EMBL/GenBank/DDBJ whole genome shotgun (WGS) entry which is preliminary data.</text>
</comment>
<dbReference type="InterPro" id="IPR009057">
    <property type="entry name" value="Homeodomain-like_sf"/>
</dbReference>
<dbReference type="PANTHER" id="PTHR30055:SF234">
    <property type="entry name" value="HTH-TYPE TRANSCRIPTIONAL REGULATOR BETI"/>
    <property type="match status" value="1"/>
</dbReference>